<protein>
    <submittedName>
        <fullName evidence="3">CubicO group peptidase (Beta-lactamase class C family)</fullName>
    </submittedName>
</protein>
<keyword evidence="1" id="KW-0732">Signal</keyword>
<dbReference type="PANTHER" id="PTHR43283:SF7">
    <property type="entry name" value="BETA-LACTAMASE-RELATED DOMAIN-CONTAINING PROTEIN"/>
    <property type="match status" value="1"/>
</dbReference>
<evidence type="ECO:0000313" key="4">
    <source>
        <dbReference type="Proteomes" id="UP001237737"/>
    </source>
</evidence>
<dbReference type="EMBL" id="JAUSSK010000002">
    <property type="protein sequence ID" value="MDQ0009183.1"/>
    <property type="molecule type" value="Genomic_DNA"/>
</dbReference>
<dbReference type="RefSeq" id="WP_306848449.1">
    <property type="nucleotide sequence ID" value="NZ_JAUSSK010000002.1"/>
</dbReference>
<feature type="signal peptide" evidence="1">
    <location>
        <begin position="1"/>
        <end position="30"/>
    </location>
</feature>
<feature type="domain" description="Beta-lactamase-related" evidence="2">
    <location>
        <begin position="75"/>
        <end position="359"/>
    </location>
</feature>
<feature type="chain" id="PRO_5045919601" evidence="1">
    <location>
        <begin position="31"/>
        <end position="380"/>
    </location>
</feature>
<keyword evidence="4" id="KW-1185">Reference proteome</keyword>
<organism evidence="3 4">
    <name type="scientific">Luteibacter jiangsuensis</name>
    <dbReference type="NCBI Taxonomy" id="637577"/>
    <lineage>
        <taxon>Bacteria</taxon>
        <taxon>Pseudomonadati</taxon>
        <taxon>Pseudomonadota</taxon>
        <taxon>Gammaproteobacteria</taxon>
        <taxon>Lysobacterales</taxon>
        <taxon>Rhodanobacteraceae</taxon>
        <taxon>Luteibacter</taxon>
    </lineage>
</organism>
<accession>A0ABT9SW12</accession>
<gene>
    <name evidence="3" type="ORF">J2T07_001360</name>
</gene>
<dbReference type="Proteomes" id="UP001237737">
    <property type="component" value="Unassembled WGS sequence"/>
</dbReference>
<comment type="caution">
    <text evidence="3">The sequence shown here is derived from an EMBL/GenBank/DDBJ whole genome shotgun (WGS) entry which is preliminary data.</text>
</comment>
<dbReference type="PANTHER" id="PTHR43283">
    <property type="entry name" value="BETA-LACTAMASE-RELATED"/>
    <property type="match status" value="1"/>
</dbReference>
<dbReference type="Gene3D" id="3.40.710.10">
    <property type="entry name" value="DD-peptidase/beta-lactamase superfamily"/>
    <property type="match status" value="1"/>
</dbReference>
<dbReference type="SUPFAM" id="SSF56601">
    <property type="entry name" value="beta-lactamase/transpeptidase-like"/>
    <property type="match status" value="1"/>
</dbReference>
<evidence type="ECO:0000259" key="2">
    <source>
        <dbReference type="Pfam" id="PF00144"/>
    </source>
</evidence>
<proteinExistence type="predicted"/>
<name>A0ABT9SW12_9GAMM</name>
<dbReference type="InterPro" id="IPR001466">
    <property type="entry name" value="Beta-lactam-related"/>
</dbReference>
<reference evidence="3 4" key="1">
    <citation type="submission" date="2023-07" db="EMBL/GenBank/DDBJ databases">
        <title>Sorghum-associated microbial communities from plants grown in Nebraska, USA.</title>
        <authorList>
            <person name="Schachtman D."/>
        </authorList>
    </citation>
    <scope>NUCLEOTIDE SEQUENCE [LARGE SCALE GENOMIC DNA]</scope>
    <source>
        <strain evidence="3 4">CC60</strain>
    </source>
</reference>
<dbReference type="InterPro" id="IPR012338">
    <property type="entry name" value="Beta-lactam/transpept-like"/>
</dbReference>
<dbReference type="InterPro" id="IPR050789">
    <property type="entry name" value="Diverse_Enzym_Activities"/>
</dbReference>
<sequence>MRRISIRPSLSSTRRTIAALMLAIALPTSAGQYQAPKQADDGWPSADAGALGWKTATLATVEDKIADGTYKKITSVVVADHGRLVYEHYFNGGSADLLNDVRSATKSLTAMLVGAAIQRGAIRDVTAPVYAFFPDIHLEHPDPRREAITLEDLLTMSSIWECDDDNSFSTGNEERMYVSERWLDFALNLPVRGYAPWVSRPKDSPYGRTFSYCTAGAFVAGAVVERATKQPLASFAHEVLEAPLGISQVKWNVSSEGIGMGGGGTRYRSRDLAKLGQLAADAGRWQGKAVLPAAWVGKMLTPHAQARDDADYGYLWWQFRFPIGGVETKVWAMGGNGGNYVFVLPERGLVTVITSQAYNQGYAHAQSQAIFRDIVLKALP</sequence>
<dbReference type="Pfam" id="PF00144">
    <property type="entry name" value="Beta-lactamase"/>
    <property type="match status" value="1"/>
</dbReference>
<evidence type="ECO:0000313" key="3">
    <source>
        <dbReference type="EMBL" id="MDQ0009183.1"/>
    </source>
</evidence>
<evidence type="ECO:0000256" key="1">
    <source>
        <dbReference type="SAM" id="SignalP"/>
    </source>
</evidence>